<dbReference type="GO" id="GO:0022857">
    <property type="term" value="F:transmembrane transporter activity"/>
    <property type="evidence" value="ECO:0007669"/>
    <property type="project" value="InterPro"/>
</dbReference>
<feature type="domain" description="Major facilitator superfamily (MFS) profile" evidence="5">
    <location>
        <begin position="17"/>
        <end position="211"/>
    </location>
</feature>
<dbReference type="InterPro" id="IPR036259">
    <property type="entry name" value="MFS_trans_sf"/>
</dbReference>
<evidence type="ECO:0000259" key="5">
    <source>
        <dbReference type="PROSITE" id="PS50850"/>
    </source>
</evidence>
<keyword evidence="1 4" id="KW-0812">Transmembrane</keyword>
<dbReference type="Proteomes" id="UP000316905">
    <property type="component" value="Unassembled WGS sequence"/>
</dbReference>
<gene>
    <name evidence="6" type="ORF">IQ22_03079</name>
</gene>
<dbReference type="Pfam" id="PF07690">
    <property type="entry name" value="MFS_1"/>
    <property type="match status" value="1"/>
</dbReference>
<reference evidence="6 7" key="1">
    <citation type="journal article" date="2015" name="Stand. Genomic Sci.">
        <title>Genomic Encyclopedia of Bacterial and Archaeal Type Strains, Phase III: the genomes of soil and plant-associated and newly described type strains.</title>
        <authorList>
            <person name="Whitman W.B."/>
            <person name="Woyke T."/>
            <person name="Klenk H.P."/>
            <person name="Zhou Y."/>
            <person name="Lilburn T.G."/>
            <person name="Beck B.J."/>
            <person name="De Vos P."/>
            <person name="Vandamme P."/>
            <person name="Eisen J.A."/>
            <person name="Garrity G."/>
            <person name="Hugenholtz P."/>
            <person name="Kyrpides N.C."/>
        </authorList>
    </citation>
    <scope>NUCLEOTIDE SEQUENCE [LARGE SCALE GENOMIC DNA]</scope>
    <source>
        <strain evidence="6 7">CGMCC 1.6858</strain>
    </source>
</reference>
<evidence type="ECO:0000313" key="6">
    <source>
        <dbReference type="EMBL" id="TWI52703.1"/>
    </source>
</evidence>
<dbReference type="InterPro" id="IPR052524">
    <property type="entry name" value="MFS_Cyanate_Porter"/>
</dbReference>
<comment type="caution">
    <text evidence="6">The sequence shown here is derived from an EMBL/GenBank/DDBJ whole genome shotgun (WGS) entry which is preliminary data.</text>
</comment>
<accession>A0A562Q7I5</accession>
<keyword evidence="7" id="KW-1185">Reference proteome</keyword>
<dbReference type="InterPro" id="IPR011701">
    <property type="entry name" value="MFS"/>
</dbReference>
<evidence type="ECO:0000256" key="4">
    <source>
        <dbReference type="SAM" id="Phobius"/>
    </source>
</evidence>
<proteinExistence type="predicted"/>
<evidence type="ECO:0000256" key="3">
    <source>
        <dbReference type="ARBA" id="ARBA00023136"/>
    </source>
</evidence>
<dbReference type="Gene3D" id="1.20.1250.20">
    <property type="entry name" value="MFS general substrate transporter like domains"/>
    <property type="match status" value="1"/>
</dbReference>
<feature type="transmembrane region" description="Helical" evidence="4">
    <location>
        <begin position="141"/>
        <end position="159"/>
    </location>
</feature>
<dbReference type="PANTHER" id="PTHR23523:SF1">
    <property type="entry name" value="CYANATE TRANSPORT PROTEIN CYNX"/>
    <property type="match status" value="1"/>
</dbReference>
<sequence length="211" mass="22019">MPTISVTSTHKHSEWPVIMAILLVALNLRPTLATIGPLLDEIQHATGLGNRQAGLLTTLPVLAMGICALLGVLLHRSLGEYQGVALGAGLISTACALRWALEESTGLIVTAGLGGLGIALVQALLPGYIKRYFPQKTGPLMGLYTTGIMGGAAVAAASAAPLSHYIGWINVLALWAIPAALSTLIWLKIAVNKPMSIGTDSVRLPFQSKRA</sequence>
<protein>
    <submittedName>
        <fullName evidence="6">CP family cyanate transporter-like MFS transporter</fullName>
    </submittedName>
</protein>
<keyword evidence="3 4" id="KW-0472">Membrane</keyword>
<feature type="transmembrane region" description="Helical" evidence="4">
    <location>
        <begin position="53"/>
        <end position="74"/>
    </location>
</feature>
<name>A0A562Q7I5_9PSED</name>
<dbReference type="RefSeq" id="WP_342212456.1">
    <property type="nucleotide sequence ID" value="NZ_VLKY01000010.1"/>
</dbReference>
<dbReference type="EMBL" id="VLKY01000010">
    <property type="protein sequence ID" value="TWI52703.1"/>
    <property type="molecule type" value="Genomic_DNA"/>
</dbReference>
<dbReference type="InterPro" id="IPR020846">
    <property type="entry name" value="MFS_dom"/>
</dbReference>
<feature type="transmembrane region" description="Helical" evidence="4">
    <location>
        <begin position="107"/>
        <end position="129"/>
    </location>
</feature>
<feature type="transmembrane region" description="Helical" evidence="4">
    <location>
        <begin position="165"/>
        <end position="187"/>
    </location>
</feature>
<dbReference type="SUPFAM" id="SSF103473">
    <property type="entry name" value="MFS general substrate transporter"/>
    <property type="match status" value="1"/>
</dbReference>
<evidence type="ECO:0000256" key="1">
    <source>
        <dbReference type="ARBA" id="ARBA00022692"/>
    </source>
</evidence>
<evidence type="ECO:0000256" key="2">
    <source>
        <dbReference type="ARBA" id="ARBA00022989"/>
    </source>
</evidence>
<dbReference type="PROSITE" id="PS50850">
    <property type="entry name" value="MFS"/>
    <property type="match status" value="1"/>
</dbReference>
<organism evidence="6 7">
    <name type="scientific">Pseudomonas duriflava</name>
    <dbReference type="NCBI Taxonomy" id="459528"/>
    <lineage>
        <taxon>Bacteria</taxon>
        <taxon>Pseudomonadati</taxon>
        <taxon>Pseudomonadota</taxon>
        <taxon>Gammaproteobacteria</taxon>
        <taxon>Pseudomonadales</taxon>
        <taxon>Pseudomonadaceae</taxon>
        <taxon>Pseudomonas</taxon>
    </lineage>
</organism>
<keyword evidence="2 4" id="KW-1133">Transmembrane helix</keyword>
<dbReference type="AlphaFoldDB" id="A0A562Q7I5"/>
<dbReference type="PANTHER" id="PTHR23523">
    <property type="match status" value="1"/>
</dbReference>
<evidence type="ECO:0000313" key="7">
    <source>
        <dbReference type="Proteomes" id="UP000316905"/>
    </source>
</evidence>